<dbReference type="Pfam" id="PF00149">
    <property type="entry name" value="Metallophos"/>
    <property type="match status" value="1"/>
</dbReference>
<dbReference type="InterPro" id="IPR051158">
    <property type="entry name" value="Metallophosphoesterase_sf"/>
</dbReference>
<evidence type="ECO:0000256" key="1">
    <source>
        <dbReference type="SAM" id="Phobius"/>
    </source>
</evidence>
<feature type="transmembrane region" description="Helical" evidence="1">
    <location>
        <begin position="112"/>
        <end position="133"/>
    </location>
</feature>
<protein>
    <recommendedName>
        <fullName evidence="2">Calcineurin-like phosphoesterase domain-containing protein</fullName>
    </recommendedName>
</protein>
<feature type="transmembrane region" description="Helical" evidence="1">
    <location>
        <begin position="68"/>
        <end position="91"/>
    </location>
</feature>
<keyword evidence="1" id="KW-0812">Transmembrane</keyword>
<comment type="caution">
    <text evidence="3">The sequence shown here is derived from an EMBL/GenBank/DDBJ whole genome shotgun (WGS) entry which is preliminary data.</text>
</comment>
<dbReference type="InterPro" id="IPR004843">
    <property type="entry name" value="Calcineurin-like_PHP"/>
</dbReference>
<evidence type="ECO:0000313" key="3">
    <source>
        <dbReference type="EMBL" id="PKM89413.1"/>
    </source>
</evidence>
<sequence>MMILSFLVFLSLVILGHYFAWKLVLQAFPRLVRYKGWLLAFFIVISVFFLSVFIIMRGEGGNLIHALYTISATMFGLLTQLMLLGAIYWLVFAIIKKVRSKYQEKLLDKQRLIAIITFSLAVALFILGTYNAYNPRVKTITLSGWPAELSGKSFVQLSDLHIGSVYRPAWLVRVANIVNELEPDFTVISGDLIDGSDRQLSEFVPALQSFEAPLIFTPGNHDYYVYDGEMERLVEEGDMILLSDEATVVENIEVIGFNYLARDHSDLRRDIENIREEADLPRIVLNHVPVDQAEASDLGAKLMLSGHTHRGQIFPISFMTWLMYGRFSYGLETYKEMLTYTSAGTGTWGPPLRTLGQGEIILFRFE</sequence>
<dbReference type="InterPro" id="IPR029052">
    <property type="entry name" value="Metallo-depent_PP-like"/>
</dbReference>
<evidence type="ECO:0000313" key="4">
    <source>
        <dbReference type="Proteomes" id="UP000233325"/>
    </source>
</evidence>
<dbReference type="PANTHER" id="PTHR31302:SF0">
    <property type="entry name" value="TRANSMEMBRANE PROTEIN WITH METALLOPHOSPHOESTERASE DOMAIN"/>
    <property type="match status" value="1"/>
</dbReference>
<keyword evidence="1" id="KW-1133">Transmembrane helix</keyword>
<gene>
    <name evidence="3" type="ORF">CVU83_00125</name>
</gene>
<feature type="transmembrane region" description="Helical" evidence="1">
    <location>
        <begin position="6"/>
        <end position="25"/>
    </location>
</feature>
<dbReference type="GO" id="GO:0016787">
    <property type="term" value="F:hydrolase activity"/>
    <property type="evidence" value="ECO:0007669"/>
    <property type="project" value="InterPro"/>
</dbReference>
<evidence type="ECO:0000259" key="2">
    <source>
        <dbReference type="Pfam" id="PF00149"/>
    </source>
</evidence>
<feature type="domain" description="Calcineurin-like phosphoesterase" evidence="2">
    <location>
        <begin position="154"/>
        <end position="310"/>
    </location>
</feature>
<dbReference type="PANTHER" id="PTHR31302">
    <property type="entry name" value="TRANSMEMBRANE PROTEIN WITH METALLOPHOSPHOESTERASE DOMAIN-RELATED"/>
    <property type="match status" value="1"/>
</dbReference>
<dbReference type="Gene3D" id="3.60.21.10">
    <property type="match status" value="1"/>
</dbReference>
<organism evidence="3 4">
    <name type="scientific">Candidatus Falkowbacteria bacterium HGW-Falkowbacteria-2</name>
    <dbReference type="NCBI Taxonomy" id="2013769"/>
    <lineage>
        <taxon>Bacteria</taxon>
        <taxon>Candidatus Falkowiibacteriota</taxon>
    </lineage>
</organism>
<reference evidence="3 4" key="1">
    <citation type="journal article" date="2017" name="ISME J.">
        <title>Potential for microbial H2 and metal transformations associated with novel bacteria and archaea in deep terrestrial subsurface sediments.</title>
        <authorList>
            <person name="Hernsdorf A.W."/>
            <person name="Amano Y."/>
            <person name="Miyakawa K."/>
            <person name="Ise K."/>
            <person name="Suzuki Y."/>
            <person name="Anantharaman K."/>
            <person name="Probst A."/>
            <person name="Burstein D."/>
            <person name="Thomas B.C."/>
            <person name="Banfield J.F."/>
        </authorList>
    </citation>
    <scope>NUCLEOTIDE SEQUENCE [LARGE SCALE GENOMIC DNA]</scope>
    <source>
        <strain evidence="3">HGW-Falkowbacteria-2</strain>
    </source>
</reference>
<dbReference type="Proteomes" id="UP000233325">
    <property type="component" value="Unassembled WGS sequence"/>
</dbReference>
<dbReference type="EMBL" id="PHAH01000001">
    <property type="protein sequence ID" value="PKM89413.1"/>
    <property type="molecule type" value="Genomic_DNA"/>
</dbReference>
<proteinExistence type="predicted"/>
<name>A0A2N2E3W9_9BACT</name>
<accession>A0A2N2E3W9</accession>
<dbReference type="SUPFAM" id="SSF56300">
    <property type="entry name" value="Metallo-dependent phosphatases"/>
    <property type="match status" value="1"/>
</dbReference>
<feature type="transmembrane region" description="Helical" evidence="1">
    <location>
        <begin position="37"/>
        <end position="56"/>
    </location>
</feature>
<keyword evidence="1" id="KW-0472">Membrane</keyword>
<dbReference type="AlphaFoldDB" id="A0A2N2E3W9"/>